<protein>
    <submittedName>
        <fullName evidence="5">Type I polyketide synthase</fullName>
    </submittedName>
</protein>
<dbReference type="SUPFAM" id="SSF56214">
    <property type="entry name" value="4'-phosphopantetheinyl transferase"/>
    <property type="match status" value="2"/>
</dbReference>
<dbReference type="InterPro" id="IPR001227">
    <property type="entry name" value="Ac_transferase_dom_sf"/>
</dbReference>
<evidence type="ECO:0000256" key="1">
    <source>
        <dbReference type="ARBA" id="ARBA00022450"/>
    </source>
</evidence>
<dbReference type="InterPro" id="IPR016035">
    <property type="entry name" value="Acyl_Trfase/lysoPLipase"/>
</dbReference>
<dbReference type="SMART" id="SM00827">
    <property type="entry name" value="PKS_AT"/>
    <property type="match status" value="1"/>
</dbReference>
<dbReference type="InterPro" id="IPR037143">
    <property type="entry name" value="4-PPantetheinyl_Trfase_dom_sf"/>
</dbReference>
<evidence type="ECO:0000256" key="2">
    <source>
        <dbReference type="ARBA" id="ARBA00022553"/>
    </source>
</evidence>
<dbReference type="Pfam" id="PF00109">
    <property type="entry name" value="ketoacyl-synt"/>
    <property type="match status" value="1"/>
</dbReference>
<dbReference type="InterPro" id="IPR014030">
    <property type="entry name" value="Ketoacyl_synth_N"/>
</dbReference>
<dbReference type="SUPFAM" id="SSF53901">
    <property type="entry name" value="Thiolase-like"/>
    <property type="match status" value="1"/>
</dbReference>
<name>A0ABN2IRP2_9ACTN</name>
<dbReference type="SUPFAM" id="SSF55048">
    <property type="entry name" value="Probable ACP-binding domain of malonyl-CoA ACP transacylase"/>
    <property type="match status" value="1"/>
</dbReference>
<evidence type="ECO:0000259" key="4">
    <source>
        <dbReference type="PROSITE" id="PS52004"/>
    </source>
</evidence>
<organism evidence="5 6">
    <name type="scientific">Fodinicola feengrottensis</name>
    <dbReference type="NCBI Taxonomy" id="435914"/>
    <lineage>
        <taxon>Bacteria</taxon>
        <taxon>Bacillati</taxon>
        <taxon>Actinomycetota</taxon>
        <taxon>Actinomycetes</taxon>
        <taxon>Mycobacteriales</taxon>
        <taxon>Fodinicola</taxon>
    </lineage>
</organism>
<keyword evidence="1" id="KW-0596">Phosphopantetheine</keyword>
<dbReference type="PANTHER" id="PTHR43074:SF1">
    <property type="entry name" value="BETA-KETOACYL SYNTHASE FAMILY PROTEIN-RELATED"/>
    <property type="match status" value="1"/>
</dbReference>
<proteinExistence type="predicted"/>
<keyword evidence="2" id="KW-0597">Phosphoprotein</keyword>
<dbReference type="InterPro" id="IPR042104">
    <property type="entry name" value="PKS_dehydratase_sf"/>
</dbReference>
<dbReference type="Pfam" id="PF00698">
    <property type="entry name" value="Acyl_transf_1"/>
    <property type="match status" value="1"/>
</dbReference>
<dbReference type="Gene3D" id="3.10.129.110">
    <property type="entry name" value="Polyketide synthase dehydratase"/>
    <property type="match status" value="1"/>
</dbReference>
<dbReference type="InterPro" id="IPR032821">
    <property type="entry name" value="PKS_assoc"/>
</dbReference>
<dbReference type="EMBL" id="BAAANY010000036">
    <property type="protein sequence ID" value="GAA1710378.1"/>
    <property type="molecule type" value="Genomic_DNA"/>
</dbReference>
<feature type="domain" description="Ketosynthase family 3 (KS3)" evidence="4">
    <location>
        <begin position="4"/>
        <end position="464"/>
    </location>
</feature>
<dbReference type="InterPro" id="IPR020841">
    <property type="entry name" value="PKS_Beta-ketoAc_synthase_dom"/>
</dbReference>
<evidence type="ECO:0000313" key="5">
    <source>
        <dbReference type="EMBL" id="GAA1710378.1"/>
    </source>
</evidence>
<dbReference type="Pfam" id="PF02801">
    <property type="entry name" value="Ketoacyl-synt_C"/>
    <property type="match status" value="1"/>
</dbReference>
<dbReference type="Gene3D" id="3.90.470.20">
    <property type="entry name" value="4'-phosphopantetheinyl transferase domain"/>
    <property type="match status" value="2"/>
</dbReference>
<dbReference type="InterPro" id="IPR008278">
    <property type="entry name" value="4-PPantetheinyl_Trfase_dom"/>
</dbReference>
<dbReference type="Pfam" id="PF01648">
    <property type="entry name" value="ACPS"/>
    <property type="match status" value="1"/>
</dbReference>
<sequence>MTTATPVAIVGMAVLLPGAPDLSTYWQNLVAGVDAITEVPADRWDPSFYQPGEKNAADRLSCRRGGFVDELAEVEVTQFGIMPASVADAEPDQLIALRVAAAAIADAGGESQLPDRDRVGIILGRGGYIGPGLARLDQRVKTAQQLVRTLAELVPALDASELAKIRSAFTDAIGPTHPDGAIGLVPNLAASRVANRLDLRGPAYTVDAACASSLVAVDQAMGELATGRCDVMLAGGVHHCHDITFWSVFSQLGALSAAEQIRPFDSRADGILIGEGTGVVVLKRLADAERDGDRVYAVIRGCAVASDGRAASLSSPDPGGQIRAVRQAWRAAGLDPLAPGSVGLIEAHGTATRAGDQAELTTLREVFGPPTETGPAVIGTVKSMIGHTMPAAGVAGLVKAALALFHQTLPPTLHCEQPNPELVRTRFAPIETARPWSTVDGQPRRAGVNAFGFGGINAHVVLEEGSPARSGRPVAVAEPDRVLLLSGENPAALAAALDRPDANVRALPAPTGGRCRLAIVEPTTKRLAVARKVVARQAGWRGRNDIWFSPHPLLADPTARTAFIFPGLEAEFAPNVGDIAAHFGLPAANLTSDSLGQHSISVIRVGRLLDAVLRRLRMAPDAVAGHSVGEWTAMIAAGVYGAAASDEMLDRVDPDSLRVPGVEFAVLGCAYERVVEALVKWPDVVVSHENSPNQTIVCGPAGAIAEVVADFRARRVICQVLPFRSGFHTPMLAPYLDQFRGFVQDMVIHPPAVPVWSATTASVFPVGAREVRELYVRHLVEPVRFRSLIRNMYAAGFRVFVQIGPGQLGSLIDDTLGDDDHLTVPANSSQRSGLDQLRRVAAAVWVEGGSPDFGALSTIVPPVRTRSPIKLNLSGGSVSLGAAARGLVPSRDTTRSTLDDYTADFPLAAELDAMLRETERTAVAVLRAASPRPAVPRTLRVSTETMPYLLDHCFAEQREGWPDEIDRRPVVPATTIVRLMMDAAEKEVPGRTAVGVSDVRLNRWLVAAPAVDVPLAVTPTAPDRVEVGLGEYAHGIVQLGSHYPPAVPPWPAPTAAERVPTITAERFYTERWMFHGPRYQGVTELLAVGEKHARAVFTVPTAPGGLLDNVGQLLGLWIVETQTTRRVVFPVSIAKIDFYADEPAPGSEVGCTLVVRSITDRAYEFDAQLTSGGRVFAEISGWQDYRFDSHLAIEWAYRMPQRNLLSEPQAGGWMLTPERWPREASRDLYLRKYLNTSEQAEYAALPATSQRRWLLGRIAVKDAVRGWLWEQGWDALFPAEIAVGNDPSGRPYVTGRHRDDLPAFSVSLAHCAQVGVALARPGASVRVGIDVEQVVERPASTMAFALSEPEQRLLADSVTATGEPTQLWFARFWTAKEAVAKAEGTGLGGQPRHFVVTEVVGDELVVSVRARTHRLRSATVRNPADLPDRVYVVTWTIDEESGQ</sequence>
<dbReference type="PROSITE" id="PS52004">
    <property type="entry name" value="KS3_2"/>
    <property type="match status" value="1"/>
</dbReference>
<dbReference type="CDD" id="cd00833">
    <property type="entry name" value="PKS"/>
    <property type="match status" value="1"/>
</dbReference>
<dbReference type="InterPro" id="IPR052568">
    <property type="entry name" value="PKS-FAS_Synthase"/>
</dbReference>
<dbReference type="Proteomes" id="UP001500618">
    <property type="component" value="Unassembled WGS sequence"/>
</dbReference>
<evidence type="ECO:0000313" key="6">
    <source>
        <dbReference type="Proteomes" id="UP001500618"/>
    </source>
</evidence>
<dbReference type="InterPro" id="IPR014043">
    <property type="entry name" value="Acyl_transferase_dom"/>
</dbReference>
<dbReference type="Gene3D" id="3.40.47.10">
    <property type="match status" value="1"/>
</dbReference>
<dbReference type="Gene3D" id="3.40.366.10">
    <property type="entry name" value="Malonyl-Coenzyme A Acyl Carrier Protein, domain 2"/>
    <property type="match status" value="1"/>
</dbReference>
<dbReference type="InterPro" id="IPR016036">
    <property type="entry name" value="Malonyl_transacylase_ACP-bd"/>
</dbReference>
<accession>A0ABN2IRP2</accession>
<dbReference type="SUPFAM" id="SSF52151">
    <property type="entry name" value="FabD/lysophospholipase-like"/>
    <property type="match status" value="1"/>
</dbReference>
<comment type="caution">
    <text evidence="5">The sequence shown here is derived from an EMBL/GenBank/DDBJ whole genome shotgun (WGS) entry which is preliminary data.</text>
</comment>
<dbReference type="Gene3D" id="3.30.70.250">
    <property type="entry name" value="Malonyl-CoA ACP transacylase, ACP-binding"/>
    <property type="match status" value="1"/>
</dbReference>
<reference evidence="5 6" key="1">
    <citation type="journal article" date="2019" name="Int. J. Syst. Evol. Microbiol.">
        <title>The Global Catalogue of Microorganisms (GCM) 10K type strain sequencing project: providing services to taxonomists for standard genome sequencing and annotation.</title>
        <authorList>
            <consortium name="The Broad Institute Genomics Platform"/>
            <consortium name="The Broad Institute Genome Sequencing Center for Infectious Disease"/>
            <person name="Wu L."/>
            <person name="Ma J."/>
        </authorList>
    </citation>
    <scope>NUCLEOTIDE SEQUENCE [LARGE SCALE GENOMIC DNA]</scope>
    <source>
        <strain evidence="5 6">JCM 14718</strain>
    </source>
</reference>
<evidence type="ECO:0000256" key="3">
    <source>
        <dbReference type="ARBA" id="ARBA00022679"/>
    </source>
</evidence>
<dbReference type="RefSeq" id="WP_344314396.1">
    <property type="nucleotide sequence ID" value="NZ_BAAANY010000036.1"/>
</dbReference>
<dbReference type="Pfam" id="PF16197">
    <property type="entry name" value="KAsynt_C_assoc"/>
    <property type="match status" value="1"/>
</dbReference>
<keyword evidence="3" id="KW-0808">Transferase</keyword>
<dbReference type="InterPro" id="IPR018201">
    <property type="entry name" value="Ketoacyl_synth_AS"/>
</dbReference>
<dbReference type="InterPro" id="IPR014031">
    <property type="entry name" value="Ketoacyl_synth_C"/>
</dbReference>
<dbReference type="InterPro" id="IPR016039">
    <property type="entry name" value="Thiolase-like"/>
</dbReference>
<dbReference type="PROSITE" id="PS00606">
    <property type="entry name" value="KS3_1"/>
    <property type="match status" value="1"/>
</dbReference>
<keyword evidence="6" id="KW-1185">Reference proteome</keyword>
<gene>
    <name evidence="5" type="ORF">GCM10009765_69620</name>
</gene>
<dbReference type="SMART" id="SM00825">
    <property type="entry name" value="PKS_KS"/>
    <property type="match status" value="1"/>
</dbReference>
<dbReference type="PANTHER" id="PTHR43074">
    <property type="entry name" value="OMEGA-3 POLYUNSATURATED FATTY ACID SYNTHASE PFAB-RELATED"/>
    <property type="match status" value="1"/>
</dbReference>